<reference evidence="9" key="1">
    <citation type="submission" date="2021-12" db="EMBL/GenBank/DDBJ databases">
        <authorList>
            <person name="King R."/>
        </authorList>
    </citation>
    <scope>NUCLEOTIDE SEQUENCE</scope>
</reference>
<keyword evidence="10" id="KW-1185">Reference proteome</keyword>
<gene>
    <name evidence="9" type="ORF">DIATSA_LOCUS3496</name>
</gene>
<evidence type="ECO:0000256" key="2">
    <source>
        <dbReference type="ARBA" id="ARBA00004138"/>
    </source>
</evidence>
<protein>
    <recommendedName>
        <fullName evidence="8">Centriolar and ciliogenesis-associated protein HYLS1 C-terminal domain-containing protein</fullName>
    </recommendedName>
</protein>
<dbReference type="AlphaFoldDB" id="A0A9P0G1U7"/>
<keyword evidence="6" id="KW-0206">Cytoskeleton</keyword>
<sequence>MDTEYYEVTSELDPREILRYLNNLGINNISGEILKYFITDLKKLIKYDLQQKKEKSSLESKPEPCGPERLHSASTFSSRIRSKCQENISEVCGRVCHKRKTYTVRNIHSAPVLGLHRKENFSDKPLRRFCSCSRVEKKPDPVSKEIPPASSSNLIKVPKQPQKKKCDPVSLYHYYTALWAKYKPNVPGENDWSDLRWSVRQKMAGNAPKLTNKASILVIKK</sequence>
<comment type="similarity">
    <text evidence="3">Belongs to the HYLS1 family.</text>
</comment>
<evidence type="ECO:0000256" key="6">
    <source>
        <dbReference type="ARBA" id="ARBA00023212"/>
    </source>
</evidence>
<accession>A0A9P0G1U7</accession>
<evidence type="ECO:0000256" key="4">
    <source>
        <dbReference type="ARBA" id="ARBA00022490"/>
    </source>
</evidence>
<evidence type="ECO:0000313" key="9">
    <source>
        <dbReference type="EMBL" id="CAH0750117.1"/>
    </source>
</evidence>
<comment type="subcellular location">
    <subcellularLocation>
        <location evidence="2">Cell projection</location>
        <location evidence="2">Cilium</location>
    </subcellularLocation>
    <subcellularLocation>
        <location evidence="1">Cytoplasm</location>
        <location evidence="1">Cytoskeleton</location>
        <location evidence="1">Microtubule organizing center</location>
        <location evidence="1">Centrosome</location>
        <location evidence="1">Centriole</location>
    </subcellularLocation>
</comment>
<dbReference type="EMBL" id="OU893345">
    <property type="protein sequence ID" value="CAH0750117.1"/>
    <property type="molecule type" value="Genomic_DNA"/>
</dbReference>
<dbReference type="Proteomes" id="UP001153714">
    <property type="component" value="Chromosome 14"/>
</dbReference>
<evidence type="ECO:0000256" key="3">
    <source>
        <dbReference type="ARBA" id="ARBA00010091"/>
    </source>
</evidence>
<feature type="domain" description="Centriolar and ciliogenesis-associated protein HYLS1 C-terminal" evidence="8">
    <location>
        <begin position="158"/>
        <end position="207"/>
    </location>
</feature>
<evidence type="ECO:0000259" key="8">
    <source>
        <dbReference type="Pfam" id="PF15311"/>
    </source>
</evidence>
<evidence type="ECO:0000313" key="10">
    <source>
        <dbReference type="Proteomes" id="UP001153714"/>
    </source>
</evidence>
<name>A0A9P0G1U7_9NEOP</name>
<evidence type="ECO:0000256" key="7">
    <source>
        <dbReference type="ARBA" id="ARBA00023273"/>
    </source>
</evidence>
<dbReference type="GO" id="GO:0005814">
    <property type="term" value="C:centriole"/>
    <property type="evidence" value="ECO:0007669"/>
    <property type="project" value="UniProtKB-SubCell"/>
</dbReference>
<dbReference type="InterPro" id="IPR052319">
    <property type="entry name" value="Centriolar_ciliogenesis_assoc"/>
</dbReference>
<dbReference type="Pfam" id="PF15311">
    <property type="entry name" value="HYLS1_C"/>
    <property type="match status" value="1"/>
</dbReference>
<dbReference type="InterPro" id="IPR027918">
    <property type="entry name" value="HYLS1_C_dom"/>
</dbReference>
<reference evidence="9" key="2">
    <citation type="submission" date="2022-10" db="EMBL/GenBank/DDBJ databases">
        <authorList>
            <consortium name="ENA_rothamsted_submissions"/>
            <consortium name="culmorum"/>
            <person name="King R."/>
        </authorList>
    </citation>
    <scope>NUCLEOTIDE SEQUENCE</scope>
</reference>
<dbReference type="PANTHER" id="PTHR34174:SF1">
    <property type="entry name" value="CENTRIOLAR AND CILIOGENESIS-ASSOCIATED PROTEIN HYLS1"/>
    <property type="match status" value="1"/>
</dbReference>
<organism evidence="9 10">
    <name type="scientific">Diatraea saccharalis</name>
    <name type="common">sugarcane borer</name>
    <dbReference type="NCBI Taxonomy" id="40085"/>
    <lineage>
        <taxon>Eukaryota</taxon>
        <taxon>Metazoa</taxon>
        <taxon>Ecdysozoa</taxon>
        <taxon>Arthropoda</taxon>
        <taxon>Hexapoda</taxon>
        <taxon>Insecta</taxon>
        <taxon>Pterygota</taxon>
        <taxon>Neoptera</taxon>
        <taxon>Endopterygota</taxon>
        <taxon>Lepidoptera</taxon>
        <taxon>Glossata</taxon>
        <taxon>Ditrysia</taxon>
        <taxon>Pyraloidea</taxon>
        <taxon>Crambidae</taxon>
        <taxon>Crambinae</taxon>
        <taxon>Diatraea</taxon>
    </lineage>
</organism>
<dbReference type="GO" id="GO:0097730">
    <property type="term" value="C:non-motile cilium"/>
    <property type="evidence" value="ECO:0007669"/>
    <property type="project" value="TreeGrafter"/>
</dbReference>
<proteinExistence type="inferred from homology"/>
<keyword evidence="4" id="KW-0963">Cytoplasm</keyword>
<evidence type="ECO:0000256" key="5">
    <source>
        <dbReference type="ARBA" id="ARBA00022794"/>
    </source>
</evidence>
<dbReference type="PANTHER" id="PTHR34174">
    <property type="entry name" value="HYDROLETHALUS SYNDROME PROTEIN 1"/>
    <property type="match status" value="1"/>
</dbReference>
<evidence type="ECO:0000256" key="1">
    <source>
        <dbReference type="ARBA" id="ARBA00004114"/>
    </source>
</evidence>
<keyword evidence="5" id="KW-0970">Cilium biogenesis/degradation</keyword>
<keyword evidence="7" id="KW-0966">Cell projection</keyword>
<dbReference type="GO" id="GO:0060271">
    <property type="term" value="P:cilium assembly"/>
    <property type="evidence" value="ECO:0007669"/>
    <property type="project" value="TreeGrafter"/>
</dbReference>